<sequence length="71" mass="8008">MSSHATLAGRVKSQDKEVHDGIRQNDAFNYNLVEVMGRQLLPEEIMCGVDMDRSPVQMTRQIGPTYLEVSN</sequence>
<gene>
    <name evidence="2" type="ORF">ODALV1_LOCUS696</name>
</gene>
<dbReference type="Proteomes" id="UP001642540">
    <property type="component" value="Unassembled WGS sequence"/>
</dbReference>
<proteinExistence type="predicted"/>
<name>A0ABP1PJF8_9HEXA</name>
<evidence type="ECO:0000313" key="3">
    <source>
        <dbReference type="Proteomes" id="UP001642540"/>
    </source>
</evidence>
<protein>
    <submittedName>
        <fullName evidence="2">Uncharacterized protein</fullName>
    </submittedName>
</protein>
<evidence type="ECO:0000313" key="2">
    <source>
        <dbReference type="EMBL" id="CAL8069293.1"/>
    </source>
</evidence>
<feature type="region of interest" description="Disordered" evidence="1">
    <location>
        <begin position="1"/>
        <end position="20"/>
    </location>
</feature>
<keyword evidence="3" id="KW-1185">Reference proteome</keyword>
<dbReference type="EMBL" id="CAXLJM020000004">
    <property type="protein sequence ID" value="CAL8069293.1"/>
    <property type="molecule type" value="Genomic_DNA"/>
</dbReference>
<accession>A0ABP1PJF8</accession>
<evidence type="ECO:0000256" key="1">
    <source>
        <dbReference type="SAM" id="MobiDB-lite"/>
    </source>
</evidence>
<organism evidence="2 3">
    <name type="scientific">Orchesella dallaii</name>
    <dbReference type="NCBI Taxonomy" id="48710"/>
    <lineage>
        <taxon>Eukaryota</taxon>
        <taxon>Metazoa</taxon>
        <taxon>Ecdysozoa</taxon>
        <taxon>Arthropoda</taxon>
        <taxon>Hexapoda</taxon>
        <taxon>Collembola</taxon>
        <taxon>Entomobryomorpha</taxon>
        <taxon>Entomobryoidea</taxon>
        <taxon>Orchesellidae</taxon>
        <taxon>Orchesellinae</taxon>
        <taxon>Orchesella</taxon>
    </lineage>
</organism>
<comment type="caution">
    <text evidence="2">The sequence shown here is derived from an EMBL/GenBank/DDBJ whole genome shotgun (WGS) entry which is preliminary data.</text>
</comment>
<reference evidence="2 3" key="1">
    <citation type="submission" date="2024-08" db="EMBL/GenBank/DDBJ databases">
        <authorList>
            <person name="Cucini C."/>
            <person name="Frati F."/>
        </authorList>
    </citation>
    <scope>NUCLEOTIDE SEQUENCE [LARGE SCALE GENOMIC DNA]</scope>
</reference>